<dbReference type="AlphaFoldDB" id="A0A853F688"/>
<dbReference type="RefSeq" id="WP_129967987.1">
    <property type="nucleotide sequence ID" value="NZ_JACCEW010000001.1"/>
</dbReference>
<evidence type="ECO:0000313" key="1">
    <source>
        <dbReference type="EMBL" id="NYT36075.1"/>
    </source>
</evidence>
<evidence type="ECO:0000313" key="2">
    <source>
        <dbReference type="Proteomes" id="UP000580517"/>
    </source>
</evidence>
<dbReference type="Gene3D" id="3.30.450.40">
    <property type="match status" value="1"/>
</dbReference>
<dbReference type="Proteomes" id="UP000580517">
    <property type="component" value="Unassembled WGS sequence"/>
</dbReference>
<dbReference type="EMBL" id="JACCEW010000001">
    <property type="protein sequence ID" value="NYT36075.1"/>
    <property type="molecule type" value="Genomic_DNA"/>
</dbReference>
<proteinExistence type="predicted"/>
<dbReference type="OrthoDB" id="9022072at2"/>
<reference evidence="1 2" key="1">
    <citation type="submission" date="2020-07" db="EMBL/GenBank/DDBJ databases">
        <title>Taxonomic revisions and descriptions of new bacterial species based on genomic comparisons in the high-G+C-content subgroup of the family Alcaligenaceae.</title>
        <authorList>
            <person name="Szabo A."/>
            <person name="Felfoldi T."/>
        </authorList>
    </citation>
    <scope>NUCLEOTIDE SEQUENCE [LARGE SCALE GENOMIC DNA]</scope>
    <source>
        <strain evidence="1 2">DSM 25264</strain>
    </source>
</reference>
<dbReference type="SUPFAM" id="SSF55781">
    <property type="entry name" value="GAF domain-like"/>
    <property type="match status" value="1"/>
</dbReference>
<gene>
    <name evidence="1" type="ORF">H0A68_04255</name>
</gene>
<organism evidence="1 2">
    <name type="scientific">Allopusillimonas soli</name>
    <dbReference type="NCBI Taxonomy" id="659016"/>
    <lineage>
        <taxon>Bacteria</taxon>
        <taxon>Pseudomonadati</taxon>
        <taxon>Pseudomonadota</taxon>
        <taxon>Betaproteobacteria</taxon>
        <taxon>Burkholderiales</taxon>
        <taxon>Alcaligenaceae</taxon>
        <taxon>Allopusillimonas</taxon>
    </lineage>
</organism>
<dbReference type="InterPro" id="IPR029016">
    <property type="entry name" value="GAF-like_dom_sf"/>
</dbReference>
<keyword evidence="2" id="KW-1185">Reference proteome</keyword>
<accession>A0A853F688</accession>
<comment type="caution">
    <text evidence="1">The sequence shown here is derived from an EMBL/GenBank/DDBJ whole genome shotgun (WGS) entry which is preliminary data.</text>
</comment>
<name>A0A853F688_9BURK</name>
<sequence>MFDSSTSIARIPLRNLDEVTRACANGDSHALFSAIDGCLREVLKQSLCTVNRYEARDERLTRLYSSDPSSYPVGNSKDKAGTAWGRHVLHERRLFIGQGVDDIRQSFDDHTTINALGLRSVINVPIVARHACLGTLNLLMRSEKVDSGMIQWAQLAGLLITPGFLFDALP</sequence>
<protein>
    <submittedName>
        <fullName evidence="1">GAF domain-containing protein</fullName>
    </submittedName>
</protein>